<accession>A0A067Z7S8</accession>
<comment type="caution">
    <text evidence="2">Lacks conserved residue(s) required for the propagation of feature annotation.</text>
</comment>
<dbReference type="KEGG" id="goy:GLS_c20270"/>
<dbReference type="GO" id="GO:0004113">
    <property type="term" value="F:2',3'-cyclic-nucleotide 3'-phosphodiesterase activity"/>
    <property type="evidence" value="ECO:0007669"/>
    <property type="project" value="InterPro"/>
</dbReference>
<feature type="domain" description="Phosphoesterase HXTX" evidence="3">
    <location>
        <begin position="7"/>
        <end position="72"/>
    </location>
</feature>
<dbReference type="Proteomes" id="UP000031656">
    <property type="component" value="Chromosome"/>
</dbReference>
<dbReference type="EMBL" id="CP004373">
    <property type="protein sequence ID" value="AHK71900.1"/>
    <property type="molecule type" value="Genomic_DNA"/>
</dbReference>
<feature type="domain" description="Phosphoesterase HXTX" evidence="3">
    <location>
        <begin position="91"/>
        <end position="160"/>
    </location>
</feature>
<dbReference type="SUPFAM" id="SSF55144">
    <property type="entry name" value="LigT-like"/>
    <property type="match status" value="1"/>
</dbReference>
<comment type="function">
    <text evidence="2">Hydrolyzes RNA 2',3'-cyclic phosphodiester to an RNA 2'-phosphomonoester.</text>
</comment>
<proteinExistence type="inferred from homology"/>
<sequence>MRLFVALDLPADVRETLALMRGSMPGVQWVPAENHHITLRFIGEITDRHRLEEIDLALSRLAWQPFELSLAQADIREGLTADSLLIGVERTRQLDALQSQVESALRRAGCPPAKRRFQPTITLGHFFPNQRADAIKWVQRHNLFRSKPMSVEHVTLFESLRSLGEHVYVPREEYAWRPEMPLIPEEE</sequence>
<name>A0A067Z7S8_GLUOY</name>
<dbReference type="InterPro" id="IPR009097">
    <property type="entry name" value="Cyclic_Pdiesterase"/>
</dbReference>
<comment type="similarity">
    <text evidence="2">Belongs to the 2H phosphoesterase superfamily. ThpR family.</text>
</comment>
<protein>
    <recommendedName>
        <fullName evidence="2">RNA 2',3'-cyclic phosphodiesterase</fullName>
        <shortName evidence="2">RNA 2',3'-CPDase</shortName>
        <ecNumber evidence="2">3.1.4.58</ecNumber>
    </recommendedName>
</protein>
<dbReference type="InterPro" id="IPR004175">
    <property type="entry name" value="RNA_CPDase"/>
</dbReference>
<gene>
    <name evidence="4" type="ORF">GLS_c20270</name>
</gene>
<dbReference type="PANTHER" id="PTHR35561:SF1">
    <property type="entry name" value="RNA 2',3'-CYCLIC PHOSPHODIESTERASE"/>
    <property type="match status" value="1"/>
</dbReference>
<evidence type="ECO:0000256" key="2">
    <source>
        <dbReference type="HAMAP-Rule" id="MF_01940"/>
    </source>
</evidence>
<evidence type="ECO:0000313" key="4">
    <source>
        <dbReference type="EMBL" id="AHK71900.1"/>
    </source>
</evidence>
<keyword evidence="1 2" id="KW-0378">Hydrolase</keyword>
<dbReference type="GO" id="GO:0008664">
    <property type="term" value="F:RNA 2',3'-cyclic 3'-phosphodiesterase activity"/>
    <property type="evidence" value="ECO:0007669"/>
    <property type="project" value="UniProtKB-EC"/>
</dbReference>
<evidence type="ECO:0000259" key="3">
    <source>
        <dbReference type="Pfam" id="PF02834"/>
    </source>
</evidence>
<dbReference type="NCBIfam" id="TIGR02258">
    <property type="entry name" value="2_5_ligase"/>
    <property type="match status" value="1"/>
</dbReference>
<organism evidence="4 5">
    <name type="scientific">Gluconobacter oxydans DSM 3504</name>
    <dbReference type="NCBI Taxonomy" id="1288313"/>
    <lineage>
        <taxon>Bacteria</taxon>
        <taxon>Pseudomonadati</taxon>
        <taxon>Pseudomonadota</taxon>
        <taxon>Alphaproteobacteria</taxon>
        <taxon>Acetobacterales</taxon>
        <taxon>Acetobacteraceae</taxon>
        <taxon>Gluconobacter</taxon>
    </lineage>
</organism>
<dbReference type="PANTHER" id="PTHR35561">
    <property type="entry name" value="RNA 2',3'-CYCLIC PHOSPHODIESTERASE"/>
    <property type="match status" value="1"/>
</dbReference>
<keyword evidence="4" id="KW-0436">Ligase</keyword>
<evidence type="ECO:0000313" key="5">
    <source>
        <dbReference type="Proteomes" id="UP000031656"/>
    </source>
</evidence>
<dbReference type="Pfam" id="PF02834">
    <property type="entry name" value="LigT_PEase"/>
    <property type="match status" value="2"/>
</dbReference>
<dbReference type="GO" id="GO:0016874">
    <property type="term" value="F:ligase activity"/>
    <property type="evidence" value="ECO:0007669"/>
    <property type="project" value="UniProtKB-KW"/>
</dbReference>
<feature type="short sequence motif" description="HXTX 1" evidence="2">
    <location>
        <begin position="36"/>
        <end position="39"/>
    </location>
</feature>
<dbReference type="RefSeq" id="WP_041112146.1">
    <property type="nucleotide sequence ID" value="NZ_CP004373.1"/>
</dbReference>
<dbReference type="Gene3D" id="3.90.1140.10">
    <property type="entry name" value="Cyclic phosphodiesterase"/>
    <property type="match status" value="1"/>
</dbReference>
<dbReference type="AlphaFoldDB" id="A0A067Z7S8"/>
<reference evidence="4 5" key="1">
    <citation type="journal article" date="2015" name="Appl. Microbiol. Biotechnol.">
        <title>The consequence of an additional NADH dehydrogenase paralog on the growth of Gluconobacter oxydans DSM3504.</title>
        <authorList>
            <person name="Kostner D."/>
            <person name="Luchterhand B."/>
            <person name="Junker A."/>
            <person name="Volland S."/>
            <person name="Daniel R."/>
            <person name="Buchs J."/>
            <person name="Liebl W."/>
            <person name="Ehrenreich A."/>
        </authorList>
    </citation>
    <scope>NUCLEOTIDE SEQUENCE [LARGE SCALE GENOMIC DNA]</scope>
    <source>
        <strain evidence="4">DSM 3504</strain>
    </source>
</reference>
<dbReference type="EC" id="3.1.4.58" evidence="2"/>
<feature type="active site" description="Proton donor" evidence="2">
    <location>
        <position position="36"/>
    </location>
</feature>
<dbReference type="InterPro" id="IPR014051">
    <property type="entry name" value="Phosphoesterase_HXTX"/>
</dbReference>
<dbReference type="HOGENOM" id="CLU_081251_0_0_5"/>
<comment type="catalytic activity">
    <reaction evidence="2">
        <text>a 3'-end 2',3'-cyclophospho-ribonucleotide-RNA + H2O = a 3'-end 2'-phospho-ribonucleotide-RNA + H(+)</text>
        <dbReference type="Rhea" id="RHEA:11828"/>
        <dbReference type="Rhea" id="RHEA-COMP:10464"/>
        <dbReference type="Rhea" id="RHEA-COMP:17353"/>
        <dbReference type="ChEBI" id="CHEBI:15377"/>
        <dbReference type="ChEBI" id="CHEBI:15378"/>
        <dbReference type="ChEBI" id="CHEBI:83064"/>
        <dbReference type="ChEBI" id="CHEBI:173113"/>
        <dbReference type="EC" id="3.1.4.58"/>
    </reaction>
</comment>
<evidence type="ECO:0000256" key="1">
    <source>
        <dbReference type="ARBA" id="ARBA00022801"/>
    </source>
</evidence>
<dbReference type="HAMAP" id="MF_01940">
    <property type="entry name" value="RNA_CPDase"/>
    <property type="match status" value="1"/>
</dbReference>
<dbReference type="GeneID" id="56906250"/>